<keyword evidence="17" id="KW-1185">Reference proteome</keyword>
<dbReference type="InterPro" id="IPR012910">
    <property type="entry name" value="Plug_dom"/>
</dbReference>
<evidence type="ECO:0000256" key="13">
    <source>
        <dbReference type="SAM" id="SignalP"/>
    </source>
</evidence>
<keyword evidence="8 16" id="KW-0675">Receptor</keyword>
<dbReference type="Pfam" id="PF07715">
    <property type="entry name" value="Plug"/>
    <property type="match status" value="1"/>
</dbReference>
<dbReference type="Gene3D" id="2.40.170.20">
    <property type="entry name" value="TonB-dependent receptor, beta-barrel domain"/>
    <property type="match status" value="1"/>
</dbReference>
<evidence type="ECO:0000256" key="12">
    <source>
        <dbReference type="SAM" id="MobiDB-lite"/>
    </source>
</evidence>
<dbReference type="EMBL" id="JADYTN010000024">
    <property type="protein sequence ID" value="MCF2564451.1"/>
    <property type="molecule type" value="Genomic_DNA"/>
</dbReference>
<proteinExistence type="inferred from homology"/>
<evidence type="ECO:0000256" key="4">
    <source>
        <dbReference type="ARBA" id="ARBA00022692"/>
    </source>
</evidence>
<keyword evidence="3 10" id="KW-1134">Transmembrane beta strand</keyword>
<dbReference type="RefSeq" id="WP_301638454.1">
    <property type="nucleotide sequence ID" value="NZ_JADYTN010000024.1"/>
</dbReference>
<dbReference type="InterPro" id="IPR037066">
    <property type="entry name" value="Plug_dom_sf"/>
</dbReference>
<dbReference type="InterPro" id="IPR039426">
    <property type="entry name" value="TonB-dep_rcpt-like"/>
</dbReference>
<keyword evidence="5 13" id="KW-0732">Signal</keyword>
<keyword evidence="6 11" id="KW-0798">TonB box</keyword>
<evidence type="ECO:0000313" key="17">
    <source>
        <dbReference type="Proteomes" id="UP001200470"/>
    </source>
</evidence>
<dbReference type="PANTHER" id="PTHR30069">
    <property type="entry name" value="TONB-DEPENDENT OUTER MEMBRANE RECEPTOR"/>
    <property type="match status" value="1"/>
</dbReference>
<organism evidence="16 17">
    <name type="scientific">Xylanibacter brevis</name>
    <dbReference type="NCBI Taxonomy" id="83231"/>
    <lineage>
        <taxon>Bacteria</taxon>
        <taxon>Pseudomonadati</taxon>
        <taxon>Bacteroidota</taxon>
        <taxon>Bacteroidia</taxon>
        <taxon>Bacteroidales</taxon>
        <taxon>Prevotellaceae</taxon>
        <taxon>Xylanibacter</taxon>
    </lineage>
</organism>
<dbReference type="SUPFAM" id="SSF56935">
    <property type="entry name" value="Porins"/>
    <property type="match status" value="1"/>
</dbReference>
<dbReference type="Pfam" id="PF00593">
    <property type="entry name" value="TonB_dep_Rec_b-barrel"/>
    <property type="match status" value="1"/>
</dbReference>
<dbReference type="Gene3D" id="2.170.130.10">
    <property type="entry name" value="TonB-dependent receptor, plug domain"/>
    <property type="match status" value="1"/>
</dbReference>
<dbReference type="Proteomes" id="UP001200470">
    <property type="component" value="Unassembled WGS sequence"/>
</dbReference>
<dbReference type="InterPro" id="IPR000531">
    <property type="entry name" value="Beta-barrel_TonB"/>
</dbReference>
<evidence type="ECO:0000256" key="2">
    <source>
        <dbReference type="ARBA" id="ARBA00022448"/>
    </source>
</evidence>
<dbReference type="PANTHER" id="PTHR30069:SF29">
    <property type="entry name" value="HEMOGLOBIN AND HEMOGLOBIN-HAPTOGLOBIN-BINDING PROTEIN 1-RELATED"/>
    <property type="match status" value="1"/>
</dbReference>
<accession>A0ABS9CHH4</accession>
<evidence type="ECO:0000256" key="7">
    <source>
        <dbReference type="ARBA" id="ARBA00023136"/>
    </source>
</evidence>
<dbReference type="PROSITE" id="PS52016">
    <property type="entry name" value="TONB_DEPENDENT_REC_3"/>
    <property type="match status" value="1"/>
</dbReference>
<name>A0ABS9CHH4_9BACT</name>
<sequence length="713" mass="80513">MTCRNIAGLLLAIVVCPPVLAQKTIESKESLQEVVVTGTGTRHLLKDAPVQTEVINRQVLKTFAGRSIEDILSQLSASFDFEQGDMGSQMQMNGLGNSYILILIDGKRLHGDVGGQNDLGLIDPNNIERIEIVKGASSALYGSDAIAGVINIITRKHNEGVMLENKTRYGSHNDVRQHNGIALRFGQWKSYTNFQLQHNDGWQNTATEHTPSSATPVTDSKSKTANEFTNWQIAERLAWNPTQQLELYAEGSWYQKGIYRKSGKYPKYDVYNYDLKYKNASAVAGMQWTTNRGDLVTADVSWNKHAYFHAFTSTTLAEGFDEDGNFILDYPYFTGQKLLMSNQERTMFNLKGVFALTPTNKLSAGIEARYDYLKAPASIKGRTADDNTEAIYVQDELQLLHILQVTAGLRLNRNESFGWKLTPKLSTMLKLGDFRLRASWSQGFKTPTIKELNYQYARDMSGIILFLGNPDLKAQTSNYFSLNGEYTIGHFNVSVTGYYNKVDDMIALVTIPKSEAPDVYRQQYGEMLSKVRRYHNMEDAKTYGVDVNLRYTTDHLSIGAGYSYLDTKANIYDTTHDRMVNVTIDGMAHHKANVFATWNHQFATNYQMGVGIYGKMSTKRYYQTNGNGKGYQIWRLSTTHDLGKSKHMTYRIEAGVDNIFNYVDKTPHGLHLGTNTSGTTLFASLTVRFAKGKKIRNIFNNQHYNKQKDNEED</sequence>
<evidence type="ECO:0000256" key="6">
    <source>
        <dbReference type="ARBA" id="ARBA00023077"/>
    </source>
</evidence>
<keyword evidence="4 10" id="KW-0812">Transmembrane</keyword>
<dbReference type="InterPro" id="IPR036942">
    <property type="entry name" value="Beta-barrel_TonB_sf"/>
</dbReference>
<evidence type="ECO:0000259" key="15">
    <source>
        <dbReference type="Pfam" id="PF07715"/>
    </source>
</evidence>
<feature type="domain" description="TonB-dependent receptor plug" evidence="15">
    <location>
        <begin position="46"/>
        <end position="149"/>
    </location>
</feature>
<evidence type="ECO:0000256" key="8">
    <source>
        <dbReference type="ARBA" id="ARBA00023170"/>
    </source>
</evidence>
<evidence type="ECO:0000313" key="16">
    <source>
        <dbReference type="EMBL" id="MCF2564451.1"/>
    </source>
</evidence>
<protein>
    <submittedName>
        <fullName evidence="16">TonB-dependent receptor</fullName>
    </submittedName>
</protein>
<reference evidence="16 17" key="1">
    <citation type="submission" date="2020-12" db="EMBL/GenBank/DDBJ databases">
        <title>Whole genome sequences of gut porcine anaerobes.</title>
        <authorList>
            <person name="Kubasova T."/>
            <person name="Jahodarova E."/>
            <person name="Rychlik I."/>
        </authorList>
    </citation>
    <scope>NUCLEOTIDE SEQUENCE [LARGE SCALE GENOMIC DNA]</scope>
    <source>
        <strain evidence="16 17">An925</strain>
    </source>
</reference>
<comment type="caution">
    <text evidence="16">The sequence shown here is derived from an EMBL/GenBank/DDBJ whole genome shotgun (WGS) entry which is preliminary data.</text>
</comment>
<comment type="subcellular location">
    <subcellularLocation>
        <location evidence="1 10">Cell outer membrane</location>
        <topology evidence="1 10">Multi-pass membrane protein</topology>
    </subcellularLocation>
</comment>
<evidence type="ECO:0000256" key="3">
    <source>
        <dbReference type="ARBA" id="ARBA00022452"/>
    </source>
</evidence>
<feature type="signal peptide" evidence="13">
    <location>
        <begin position="1"/>
        <end position="21"/>
    </location>
</feature>
<feature type="region of interest" description="Disordered" evidence="12">
    <location>
        <begin position="202"/>
        <end position="221"/>
    </location>
</feature>
<evidence type="ECO:0000259" key="14">
    <source>
        <dbReference type="Pfam" id="PF00593"/>
    </source>
</evidence>
<evidence type="ECO:0000256" key="10">
    <source>
        <dbReference type="PROSITE-ProRule" id="PRU01360"/>
    </source>
</evidence>
<evidence type="ECO:0000256" key="11">
    <source>
        <dbReference type="RuleBase" id="RU003357"/>
    </source>
</evidence>
<comment type="similarity">
    <text evidence="10 11">Belongs to the TonB-dependent receptor family.</text>
</comment>
<evidence type="ECO:0000256" key="5">
    <source>
        <dbReference type="ARBA" id="ARBA00022729"/>
    </source>
</evidence>
<keyword evidence="7 10" id="KW-0472">Membrane</keyword>
<dbReference type="CDD" id="cd01347">
    <property type="entry name" value="ligand_gated_channel"/>
    <property type="match status" value="1"/>
</dbReference>
<feature type="domain" description="TonB-dependent receptor-like beta-barrel" evidence="14">
    <location>
        <begin position="217"/>
        <end position="659"/>
    </location>
</feature>
<evidence type="ECO:0000256" key="1">
    <source>
        <dbReference type="ARBA" id="ARBA00004571"/>
    </source>
</evidence>
<evidence type="ECO:0000256" key="9">
    <source>
        <dbReference type="ARBA" id="ARBA00023237"/>
    </source>
</evidence>
<keyword evidence="9 10" id="KW-0998">Cell outer membrane</keyword>
<gene>
    <name evidence="16" type="ORF">I6E12_10040</name>
</gene>
<keyword evidence="2 10" id="KW-0813">Transport</keyword>
<feature type="chain" id="PRO_5047292479" evidence="13">
    <location>
        <begin position="22"/>
        <end position="713"/>
    </location>
</feature>